<evidence type="ECO:0000256" key="1">
    <source>
        <dbReference type="ARBA" id="ARBA00005417"/>
    </source>
</evidence>
<sequence length="324" mass="36404">MIEVKDLVKQYGNHVALDHLNFTIEKGKVYGLLGANGAGKSTTMNIITGYIGATSGTVLVEGKDVLLEPEETKKRIGYLPEIPPLYTEMTVEEYLSFVMQIKQIAKERQKKHMEELLDRVKLQEVRHRLIRNLSKGYRQRVGLAQALVGWPAIIILDEPTVGLDPQQIIEIRQLIRDLAKEHTVILSSHILAEVQEVCDHILIIQKGKLIASESTMQMMARVASSQTVELIIEGTEAQTAAVLAEMPAIDTYQLALQEDGFCRVMIESEYTADFRRALFKAFAQADLAILQMNAVSSSLESVFLDLMNQPQLDEETPQEKEELQ</sequence>
<proteinExistence type="inferred from homology"/>
<dbReference type="PANTHER" id="PTHR43335">
    <property type="entry name" value="ABC TRANSPORTER, ATP-BINDING PROTEIN"/>
    <property type="match status" value="1"/>
</dbReference>
<feature type="domain" description="ABC transporter" evidence="5">
    <location>
        <begin position="2"/>
        <end position="231"/>
    </location>
</feature>
<comment type="caution">
    <text evidence="6">The sequence shown here is derived from an EMBL/GenBank/DDBJ whole genome shotgun (WGS) entry which is preliminary data.</text>
</comment>
<evidence type="ECO:0000256" key="2">
    <source>
        <dbReference type="ARBA" id="ARBA00022448"/>
    </source>
</evidence>
<evidence type="ECO:0000256" key="4">
    <source>
        <dbReference type="ARBA" id="ARBA00022840"/>
    </source>
</evidence>
<comment type="similarity">
    <text evidence="1">Belongs to the ABC transporter superfamily.</text>
</comment>
<name>A0A242A3G5_9ENTE</name>
<organism evidence="6 7">
    <name type="scientific">Candidatus Enterococcus testudinis</name>
    <dbReference type="NCBI Taxonomy" id="1834191"/>
    <lineage>
        <taxon>Bacteria</taxon>
        <taxon>Bacillati</taxon>
        <taxon>Bacillota</taxon>
        <taxon>Bacilli</taxon>
        <taxon>Lactobacillales</taxon>
        <taxon>Enterococcaceae</taxon>
        <taxon>Enterococcus</taxon>
    </lineage>
</organism>
<dbReference type="PROSITE" id="PS50893">
    <property type="entry name" value="ABC_TRANSPORTER_2"/>
    <property type="match status" value="1"/>
</dbReference>
<dbReference type="Proteomes" id="UP000195043">
    <property type="component" value="Unassembled WGS sequence"/>
</dbReference>
<evidence type="ECO:0000256" key="3">
    <source>
        <dbReference type="ARBA" id="ARBA00022741"/>
    </source>
</evidence>
<evidence type="ECO:0000259" key="5">
    <source>
        <dbReference type="PROSITE" id="PS50893"/>
    </source>
</evidence>
<dbReference type="EMBL" id="NGKU01000001">
    <property type="protein sequence ID" value="OTN75564.1"/>
    <property type="molecule type" value="Genomic_DNA"/>
</dbReference>
<dbReference type="SMART" id="SM00382">
    <property type="entry name" value="AAA"/>
    <property type="match status" value="1"/>
</dbReference>
<protein>
    <recommendedName>
        <fullName evidence="5">ABC transporter domain-containing protein</fullName>
    </recommendedName>
</protein>
<dbReference type="STRING" id="1834191.A5886_000638"/>
<keyword evidence="7" id="KW-1185">Reference proteome</keyword>
<dbReference type="AlphaFoldDB" id="A0A242A3G5"/>
<keyword evidence="4" id="KW-0067">ATP-binding</keyword>
<dbReference type="InterPro" id="IPR003593">
    <property type="entry name" value="AAA+_ATPase"/>
</dbReference>
<keyword evidence="3" id="KW-0547">Nucleotide-binding</keyword>
<dbReference type="OrthoDB" id="9804819at2"/>
<reference evidence="6 7" key="1">
    <citation type="submission" date="2017-05" db="EMBL/GenBank/DDBJ databases">
        <title>The Genome Sequence of Enterococcus sp. 8G7_MSG3316.</title>
        <authorList>
            <consortium name="The Broad Institute Genomics Platform"/>
            <consortium name="The Broad Institute Genomic Center for Infectious Diseases"/>
            <person name="Earl A."/>
            <person name="Manson A."/>
            <person name="Schwartman J."/>
            <person name="Gilmore M."/>
            <person name="Abouelleil A."/>
            <person name="Cao P."/>
            <person name="Chapman S."/>
            <person name="Cusick C."/>
            <person name="Shea T."/>
            <person name="Young S."/>
            <person name="Neafsey D."/>
            <person name="Nusbaum C."/>
            <person name="Birren B."/>
        </authorList>
    </citation>
    <scope>NUCLEOTIDE SEQUENCE [LARGE SCALE GENOMIC DNA]</scope>
    <source>
        <strain evidence="6 7">8G7_MSG3316</strain>
    </source>
</reference>
<dbReference type="PANTHER" id="PTHR43335:SF4">
    <property type="entry name" value="ABC TRANSPORTER, ATP-BINDING PROTEIN"/>
    <property type="match status" value="1"/>
</dbReference>
<dbReference type="Gene3D" id="3.40.50.300">
    <property type="entry name" value="P-loop containing nucleotide triphosphate hydrolases"/>
    <property type="match status" value="1"/>
</dbReference>
<keyword evidence="2" id="KW-0813">Transport</keyword>
<evidence type="ECO:0000313" key="6">
    <source>
        <dbReference type="EMBL" id="OTN75564.1"/>
    </source>
</evidence>
<dbReference type="InterPro" id="IPR003439">
    <property type="entry name" value="ABC_transporter-like_ATP-bd"/>
</dbReference>
<dbReference type="GO" id="GO:0005524">
    <property type="term" value="F:ATP binding"/>
    <property type="evidence" value="ECO:0007669"/>
    <property type="project" value="UniProtKB-KW"/>
</dbReference>
<dbReference type="Pfam" id="PF00005">
    <property type="entry name" value="ABC_tran"/>
    <property type="match status" value="1"/>
</dbReference>
<gene>
    <name evidence="6" type="ORF">A5886_000638</name>
</gene>
<dbReference type="CDD" id="cd03230">
    <property type="entry name" value="ABC_DR_subfamily_A"/>
    <property type="match status" value="1"/>
</dbReference>
<evidence type="ECO:0000313" key="7">
    <source>
        <dbReference type="Proteomes" id="UP000195043"/>
    </source>
</evidence>
<dbReference type="GO" id="GO:0016887">
    <property type="term" value="F:ATP hydrolysis activity"/>
    <property type="evidence" value="ECO:0007669"/>
    <property type="project" value="InterPro"/>
</dbReference>
<dbReference type="SUPFAM" id="SSF52540">
    <property type="entry name" value="P-loop containing nucleoside triphosphate hydrolases"/>
    <property type="match status" value="1"/>
</dbReference>
<dbReference type="InterPro" id="IPR027417">
    <property type="entry name" value="P-loop_NTPase"/>
</dbReference>
<accession>A0A242A3G5</accession>
<dbReference type="RefSeq" id="WP_086273609.1">
    <property type="nucleotide sequence ID" value="NZ_NGKU01000001.1"/>
</dbReference>